<dbReference type="GO" id="GO:0005759">
    <property type="term" value="C:mitochondrial matrix"/>
    <property type="evidence" value="ECO:0007669"/>
    <property type="project" value="TreeGrafter"/>
</dbReference>
<accession>A0A6A7C1T5</accession>
<feature type="region of interest" description="Disordered" evidence="1">
    <location>
        <begin position="21"/>
        <end position="53"/>
    </location>
</feature>
<protein>
    <recommendedName>
        <fullName evidence="4">Ras guanyl-nucleotide exchange factor RasGEF</fullName>
    </recommendedName>
</protein>
<gene>
    <name evidence="2" type="ORF">K470DRAFT_216637</name>
</gene>
<proteinExistence type="predicted"/>
<dbReference type="GO" id="GO:0033615">
    <property type="term" value="P:mitochondrial proton-transporting ATP synthase complex assembly"/>
    <property type="evidence" value="ECO:0007669"/>
    <property type="project" value="InterPro"/>
</dbReference>
<organism evidence="2 3">
    <name type="scientific">Piedraia hortae CBS 480.64</name>
    <dbReference type="NCBI Taxonomy" id="1314780"/>
    <lineage>
        <taxon>Eukaryota</taxon>
        <taxon>Fungi</taxon>
        <taxon>Dikarya</taxon>
        <taxon>Ascomycota</taxon>
        <taxon>Pezizomycotina</taxon>
        <taxon>Dothideomycetes</taxon>
        <taxon>Dothideomycetidae</taxon>
        <taxon>Capnodiales</taxon>
        <taxon>Piedraiaceae</taxon>
        <taxon>Piedraia</taxon>
    </lineage>
</organism>
<dbReference type="Pfam" id="PF13233">
    <property type="entry name" value="Complex1_LYR_2"/>
    <property type="match status" value="1"/>
</dbReference>
<reference evidence="2" key="1">
    <citation type="journal article" date="2020" name="Stud. Mycol.">
        <title>101 Dothideomycetes genomes: a test case for predicting lifestyles and emergence of pathogens.</title>
        <authorList>
            <person name="Haridas S."/>
            <person name="Albert R."/>
            <person name="Binder M."/>
            <person name="Bloem J."/>
            <person name="Labutti K."/>
            <person name="Salamov A."/>
            <person name="Andreopoulos B."/>
            <person name="Baker S."/>
            <person name="Barry K."/>
            <person name="Bills G."/>
            <person name="Bluhm B."/>
            <person name="Cannon C."/>
            <person name="Castanera R."/>
            <person name="Culley D."/>
            <person name="Daum C."/>
            <person name="Ezra D."/>
            <person name="Gonzalez J."/>
            <person name="Henrissat B."/>
            <person name="Kuo A."/>
            <person name="Liang C."/>
            <person name="Lipzen A."/>
            <person name="Lutzoni F."/>
            <person name="Magnuson J."/>
            <person name="Mondo S."/>
            <person name="Nolan M."/>
            <person name="Ohm R."/>
            <person name="Pangilinan J."/>
            <person name="Park H.-J."/>
            <person name="Ramirez L."/>
            <person name="Alfaro M."/>
            <person name="Sun H."/>
            <person name="Tritt A."/>
            <person name="Yoshinaga Y."/>
            <person name="Zwiers L.-H."/>
            <person name="Turgeon B."/>
            <person name="Goodwin S."/>
            <person name="Spatafora J."/>
            <person name="Crous P."/>
            <person name="Grigoriev I."/>
        </authorList>
    </citation>
    <scope>NUCLEOTIDE SEQUENCE</scope>
    <source>
        <strain evidence="2">CBS 480.64</strain>
    </source>
</reference>
<dbReference type="Proteomes" id="UP000799421">
    <property type="component" value="Unassembled WGS sequence"/>
</dbReference>
<dbReference type="PANTHER" id="PTHR28015">
    <property type="entry name" value="ATP SYNTHASE ASSEMBLY FACTOR FMC1, MITOCHONDRIAL"/>
    <property type="match status" value="1"/>
</dbReference>
<name>A0A6A7C1T5_9PEZI</name>
<dbReference type="AlphaFoldDB" id="A0A6A7C1T5"/>
<dbReference type="EMBL" id="MU005979">
    <property type="protein sequence ID" value="KAF2860648.1"/>
    <property type="molecule type" value="Genomic_DNA"/>
</dbReference>
<keyword evidence="3" id="KW-1185">Reference proteome</keyword>
<evidence type="ECO:0000256" key="1">
    <source>
        <dbReference type="SAM" id="MobiDB-lite"/>
    </source>
</evidence>
<dbReference type="InterPro" id="IPR039196">
    <property type="entry name" value="Fmc1"/>
</dbReference>
<dbReference type="OrthoDB" id="15893at2759"/>
<dbReference type="PANTHER" id="PTHR28015:SF1">
    <property type="entry name" value="ATP SYNTHASE ASSEMBLY FACTOR FMC1, MITOCHONDRIAL"/>
    <property type="match status" value="1"/>
</dbReference>
<sequence length="100" mass="11727">MEARSLYRQFLREMPARKPSLLANPSSLQQRLRAEFTSRTPSDQSSSSSSELAKTRQFLQYLRAQRQYITLLERYNPGMNMDEEDRVRMTARRVGLDVPD</sequence>
<evidence type="ECO:0008006" key="4">
    <source>
        <dbReference type="Google" id="ProtNLM"/>
    </source>
</evidence>
<evidence type="ECO:0000313" key="3">
    <source>
        <dbReference type="Proteomes" id="UP000799421"/>
    </source>
</evidence>
<evidence type="ECO:0000313" key="2">
    <source>
        <dbReference type="EMBL" id="KAF2860648.1"/>
    </source>
</evidence>